<dbReference type="SUPFAM" id="SSF56112">
    <property type="entry name" value="Protein kinase-like (PK-like)"/>
    <property type="match status" value="1"/>
</dbReference>
<dbReference type="InterPro" id="IPR025592">
    <property type="entry name" value="DUF4347"/>
</dbReference>
<accession>A0ABM1BNU7</accession>
<feature type="domain" description="Protein kinase" evidence="3">
    <location>
        <begin position="245"/>
        <end position="327"/>
    </location>
</feature>
<keyword evidence="1" id="KW-0547">Nucleotide-binding</keyword>
<proteinExistence type="predicted"/>
<evidence type="ECO:0000256" key="1">
    <source>
        <dbReference type="ARBA" id="ARBA00022741"/>
    </source>
</evidence>
<evidence type="ECO:0000313" key="5">
    <source>
        <dbReference type="RefSeq" id="XP_013785759.2"/>
    </source>
</evidence>
<organism evidence="4 5">
    <name type="scientific">Limulus polyphemus</name>
    <name type="common">Atlantic horseshoe crab</name>
    <dbReference type="NCBI Taxonomy" id="6850"/>
    <lineage>
        <taxon>Eukaryota</taxon>
        <taxon>Metazoa</taxon>
        <taxon>Ecdysozoa</taxon>
        <taxon>Arthropoda</taxon>
        <taxon>Chelicerata</taxon>
        <taxon>Merostomata</taxon>
        <taxon>Xiphosura</taxon>
        <taxon>Limulidae</taxon>
        <taxon>Limulus</taxon>
    </lineage>
</organism>
<dbReference type="RefSeq" id="XP_013785759.2">
    <property type="nucleotide sequence ID" value="XM_013930305.2"/>
</dbReference>
<evidence type="ECO:0000313" key="4">
    <source>
        <dbReference type="Proteomes" id="UP000694941"/>
    </source>
</evidence>
<dbReference type="InterPro" id="IPR000719">
    <property type="entry name" value="Prot_kinase_dom"/>
</dbReference>
<feature type="non-terminal residue" evidence="5">
    <location>
        <position position="327"/>
    </location>
</feature>
<name>A0ABM1BNU7_LIMPO</name>
<protein>
    <submittedName>
        <fullName evidence="5">Uncharacterized protein LOC106469795</fullName>
    </submittedName>
</protein>
<dbReference type="PANTHER" id="PTHR44535">
    <property type="entry name" value="PROTEIN CBG16200"/>
    <property type="match status" value="1"/>
</dbReference>
<gene>
    <name evidence="5" type="primary">LOC106469795</name>
</gene>
<dbReference type="InterPro" id="IPR011009">
    <property type="entry name" value="Kinase-like_dom_sf"/>
</dbReference>
<dbReference type="InterPro" id="IPR051997">
    <property type="entry name" value="STK_NEK"/>
</dbReference>
<dbReference type="GeneID" id="106469795"/>
<sequence>MTTTAKVKDSSGLKKPTQAFQVWETSLQQIQNSRNSHKSNETASQFSVSDMNTTRRLLIVSSKCKLSSQLPKAVRSCISLVLYQYENNSLEDLIGMITTELNGTKVRSIAFIADGTESEIYLTANRNEVVSVETIFEHSTTRDFFCALVDNLDKSANGARLDFLACQMAQKEVGKLVVQELRRLTKCHVELSKDMLGSDTRVIVVVRGVEEVVPVGGLYFIPQKLKDVMYGHIESHSHLQNMINYEKIRKVGSGAFGTAVLYRNINDDSLVIWKEINMLDLNSWERQLSLNEVKVLSMLSHPNIICYYDSFEEDGVLMIKMEYADGG</sequence>
<reference evidence="5" key="1">
    <citation type="submission" date="2025-08" db="UniProtKB">
        <authorList>
            <consortium name="RefSeq"/>
        </authorList>
    </citation>
    <scope>IDENTIFICATION</scope>
    <source>
        <tissue evidence="5">Muscle</tissue>
    </source>
</reference>
<dbReference type="Proteomes" id="UP000694941">
    <property type="component" value="Unplaced"/>
</dbReference>
<dbReference type="PANTHER" id="PTHR44535:SF5">
    <property type="entry name" value="PROTEIN KINASE DOMAIN-CONTAINING PROTEIN"/>
    <property type="match status" value="1"/>
</dbReference>
<evidence type="ECO:0000256" key="2">
    <source>
        <dbReference type="ARBA" id="ARBA00022840"/>
    </source>
</evidence>
<dbReference type="Pfam" id="PF00069">
    <property type="entry name" value="Pkinase"/>
    <property type="match status" value="1"/>
</dbReference>
<dbReference type="PROSITE" id="PS50011">
    <property type="entry name" value="PROTEIN_KINASE_DOM"/>
    <property type="match status" value="1"/>
</dbReference>
<evidence type="ECO:0000259" key="3">
    <source>
        <dbReference type="PROSITE" id="PS50011"/>
    </source>
</evidence>
<keyword evidence="4" id="KW-1185">Reference proteome</keyword>
<keyword evidence="2" id="KW-0067">ATP-binding</keyword>
<dbReference type="Gene3D" id="3.30.200.20">
    <property type="entry name" value="Phosphorylase Kinase, domain 1"/>
    <property type="match status" value="1"/>
</dbReference>
<dbReference type="Pfam" id="PF14252">
    <property type="entry name" value="DUF4347"/>
    <property type="match status" value="1"/>
</dbReference>